<evidence type="ECO:0000313" key="2">
    <source>
        <dbReference type="Proteomes" id="UP000185491"/>
    </source>
</evidence>
<keyword evidence="2" id="KW-1185">Reference proteome</keyword>
<dbReference type="EMBL" id="CP009249">
    <property type="protein sequence ID" value="APT92183.1"/>
    <property type="molecule type" value="Genomic_DNA"/>
</dbReference>
<dbReference type="Pfam" id="PF11848">
    <property type="entry name" value="DUF3368"/>
    <property type="match status" value="1"/>
</dbReference>
<sequence>MASDRIEIILDTGPLSHFSQTSSLWILEKMAKESVTLSTTIDVQQELNERPDLNANILNAQFLELRSLDWETRFEALKLGDILASQRGGYKIAEGQDDGEASCIAVALLSQRSGLPCVLIDDGAGRRLAREKALVCLTTLDLLACLVRLEILSREDAEGVVDRLGQPHGPQGAEKPYRLPFADGGEFSRAYQLYGKGDPPIATENCEPCLEANNIQLDAPKNFRRSFCHLFQSRLD</sequence>
<proteinExistence type="predicted"/>
<gene>
    <name evidence="1" type="ORF">CPHO_03975</name>
</gene>
<dbReference type="InterPro" id="IPR021799">
    <property type="entry name" value="PIN-like_prokaryotic"/>
</dbReference>
<dbReference type="KEGG" id="cpho:CPHO_03975"/>
<evidence type="ECO:0000313" key="1">
    <source>
        <dbReference type="EMBL" id="APT92183.1"/>
    </source>
</evidence>
<accession>A0A1L7D284</accession>
<dbReference type="AlphaFoldDB" id="A0A1L7D284"/>
<dbReference type="Proteomes" id="UP000185491">
    <property type="component" value="Chromosome"/>
</dbReference>
<organism evidence="1 2">
    <name type="scientific">Corynebacterium phocae</name>
    <dbReference type="NCBI Taxonomy" id="161895"/>
    <lineage>
        <taxon>Bacteria</taxon>
        <taxon>Bacillati</taxon>
        <taxon>Actinomycetota</taxon>
        <taxon>Actinomycetes</taxon>
        <taxon>Mycobacteriales</taxon>
        <taxon>Corynebacteriaceae</taxon>
        <taxon>Corynebacterium</taxon>
    </lineage>
</organism>
<dbReference type="RefSeq" id="WP_075733403.1">
    <property type="nucleotide sequence ID" value="NZ_CP009249.1"/>
</dbReference>
<name>A0A1L7D284_9CORY</name>
<reference evidence="1 2" key="1">
    <citation type="submission" date="2014-08" db="EMBL/GenBank/DDBJ databases">
        <title>Complete genome sequence of Corynebacterium phocae M408/89/1(T)(=DSM 44612(T)), isolated from the common seal (Phoca vitulina).</title>
        <authorList>
            <person name="Ruckert C."/>
            <person name="Albersmeier A."/>
            <person name="Winkler A."/>
            <person name="Kalinowski J."/>
        </authorList>
    </citation>
    <scope>NUCLEOTIDE SEQUENCE [LARGE SCALE GENOMIC DNA]</scope>
    <source>
        <strain evidence="1 2">M408/89/1</strain>
    </source>
</reference>
<protein>
    <submittedName>
        <fullName evidence="1">Uncharacterized protein</fullName>
    </submittedName>
</protein>